<dbReference type="Pfam" id="PF04720">
    <property type="entry name" value="PDDEXK_6"/>
    <property type="match status" value="1"/>
</dbReference>
<reference evidence="1" key="1">
    <citation type="journal article" date="2013" name="Nat. Commun.">
        <title>Whole-genome sequencing of Oryza brachyantha reveals mechanisms underlying Oryza genome evolution.</title>
        <authorList>
            <person name="Chen J."/>
            <person name="Huang Q."/>
            <person name="Gao D."/>
            <person name="Wang J."/>
            <person name="Lang Y."/>
            <person name="Liu T."/>
            <person name="Li B."/>
            <person name="Bai Z."/>
            <person name="Luis Goicoechea J."/>
            <person name="Liang C."/>
            <person name="Chen C."/>
            <person name="Zhang W."/>
            <person name="Sun S."/>
            <person name="Liao Y."/>
            <person name="Zhang X."/>
            <person name="Yang L."/>
            <person name="Song C."/>
            <person name="Wang M."/>
            <person name="Shi J."/>
            <person name="Liu G."/>
            <person name="Liu J."/>
            <person name="Zhou H."/>
            <person name="Zhou W."/>
            <person name="Yu Q."/>
            <person name="An N."/>
            <person name="Chen Y."/>
            <person name="Cai Q."/>
            <person name="Wang B."/>
            <person name="Liu B."/>
            <person name="Min J."/>
            <person name="Huang Y."/>
            <person name="Wu H."/>
            <person name="Li Z."/>
            <person name="Zhang Y."/>
            <person name="Yin Y."/>
            <person name="Song W."/>
            <person name="Jiang J."/>
            <person name="Jackson S.A."/>
            <person name="Wing R.A."/>
            <person name="Wang J."/>
            <person name="Chen M."/>
        </authorList>
    </citation>
    <scope>NUCLEOTIDE SEQUENCE [LARGE SCALE GENOMIC DNA]</scope>
    <source>
        <strain evidence="1">cv. IRGC 101232</strain>
    </source>
</reference>
<dbReference type="PANTHER" id="PTHR31579:SF90">
    <property type="entry name" value="OS11G0437600 PROTEIN"/>
    <property type="match status" value="1"/>
</dbReference>
<protein>
    <recommendedName>
        <fullName evidence="3">DUF506 family protein</fullName>
    </recommendedName>
</protein>
<organism evidence="1">
    <name type="scientific">Oryza brachyantha</name>
    <name type="common">malo sina</name>
    <dbReference type="NCBI Taxonomy" id="4533"/>
    <lineage>
        <taxon>Eukaryota</taxon>
        <taxon>Viridiplantae</taxon>
        <taxon>Streptophyta</taxon>
        <taxon>Embryophyta</taxon>
        <taxon>Tracheophyta</taxon>
        <taxon>Spermatophyta</taxon>
        <taxon>Magnoliopsida</taxon>
        <taxon>Liliopsida</taxon>
        <taxon>Poales</taxon>
        <taxon>Poaceae</taxon>
        <taxon>BOP clade</taxon>
        <taxon>Oryzoideae</taxon>
        <taxon>Oryzeae</taxon>
        <taxon>Oryzinae</taxon>
        <taxon>Oryza</taxon>
    </lineage>
</organism>
<dbReference type="Gramene" id="OB11G19480.1">
    <property type="protein sequence ID" value="OB11G19480.1"/>
    <property type="gene ID" value="OB11G19480"/>
</dbReference>
<dbReference type="STRING" id="4533.J3N812"/>
<dbReference type="PANTHER" id="PTHR31579">
    <property type="entry name" value="OS03G0796600 PROTEIN"/>
    <property type="match status" value="1"/>
</dbReference>
<dbReference type="eggNOG" id="ENOG502QTYV">
    <property type="taxonomic scope" value="Eukaryota"/>
</dbReference>
<dbReference type="OMA" id="DEPNGHT"/>
<dbReference type="NCBIfam" id="TIGR01615">
    <property type="entry name" value="A_thal_3542"/>
    <property type="match status" value="1"/>
</dbReference>
<dbReference type="Proteomes" id="UP000006038">
    <property type="component" value="Chromosome 11"/>
</dbReference>
<dbReference type="InterPro" id="IPR006502">
    <property type="entry name" value="PDDEXK-like"/>
</dbReference>
<evidence type="ECO:0000313" key="2">
    <source>
        <dbReference type="Proteomes" id="UP000006038"/>
    </source>
</evidence>
<dbReference type="HOGENOM" id="CLU_042726_1_0_1"/>
<proteinExistence type="predicted"/>
<accession>J3N812</accession>
<name>J3N812_ORYBR</name>
<evidence type="ECO:0008006" key="3">
    <source>
        <dbReference type="Google" id="ProtNLM"/>
    </source>
</evidence>
<dbReference type="EnsemblPlants" id="OB11G19480.1">
    <property type="protein sequence ID" value="OB11G19480.1"/>
    <property type="gene ID" value="OB11G19480"/>
</dbReference>
<dbReference type="AlphaFoldDB" id="J3N812"/>
<gene>
    <name evidence="1" type="primary">LOC102721781</name>
</gene>
<sequence length="330" mass="35326">MTTPCPSSRTKRAPAPLDAAARARLAVVVVPGSAESSGSEHEGGGAAAALSSLVNEYLLEADDATVPSAAVLAAGGSSEVEDDEDDLDDDSAAAAEEVGEIRRVLEAAGTGDDRRRRIFADVADAMRELENVRGERSAFRRAVMSLLRERGHDAGLCKARWDKTTSMVAGSYEYIDVVVTAAGAEAATRYIVDVGFADEFDVARPTESYVAVRSALPEVLVARPDDVRQIVRAASSSLRRSLKHRRLSVPPWRKRKFMLAKWLGPYRRTVNAVPTSAGTAMPGGGGASGVCRTVHGFEAPPRAKAWSELCGLYIDIYIHVYIVILSSGYF</sequence>
<evidence type="ECO:0000313" key="1">
    <source>
        <dbReference type="EnsemblPlants" id="OB11G19480.1"/>
    </source>
</evidence>
<reference evidence="1" key="2">
    <citation type="submission" date="2013-04" db="UniProtKB">
        <authorList>
            <consortium name="EnsemblPlants"/>
        </authorList>
    </citation>
    <scope>IDENTIFICATION</scope>
</reference>
<keyword evidence="2" id="KW-1185">Reference proteome</keyword>